<evidence type="ECO:0000313" key="3">
    <source>
        <dbReference type="EMBL" id="SHL29898.1"/>
    </source>
</evidence>
<dbReference type="InterPro" id="IPR036237">
    <property type="entry name" value="Xyl_isomerase-like_sf"/>
</dbReference>
<dbReference type="PANTHER" id="PTHR12110">
    <property type="entry name" value="HYDROXYPYRUVATE ISOMERASE"/>
    <property type="match status" value="1"/>
</dbReference>
<dbReference type="STRING" id="44933.SAMN05660971_00117"/>
<dbReference type="InterPro" id="IPR050312">
    <property type="entry name" value="IolE/XylAMocC-like"/>
</dbReference>
<keyword evidence="5" id="KW-1185">Reference proteome</keyword>
<reference evidence="3 4" key="1">
    <citation type="submission" date="2016-11" db="EMBL/GenBank/DDBJ databases">
        <authorList>
            <person name="Jaros S."/>
            <person name="Januszkiewicz K."/>
            <person name="Wedrychowicz H."/>
        </authorList>
    </citation>
    <scope>NUCLEOTIDE SEQUENCE [LARGE SCALE GENOMIC DNA]</scope>
    <source>
        <strain evidence="3 4">DSM 4740</strain>
    </source>
</reference>
<evidence type="ECO:0000313" key="2">
    <source>
        <dbReference type="EMBL" id="GEN24362.1"/>
    </source>
</evidence>
<reference evidence="2 5" key="2">
    <citation type="submission" date="2019-07" db="EMBL/GenBank/DDBJ databases">
        <title>Whole genome shotgun sequence of Halomonas cupida NBRC 102219.</title>
        <authorList>
            <person name="Hosoyama A."/>
            <person name="Uohara A."/>
            <person name="Ohji S."/>
            <person name="Ichikawa N."/>
        </authorList>
    </citation>
    <scope>NUCLEOTIDE SEQUENCE [LARGE SCALE GENOMIC DNA]</scope>
    <source>
        <strain evidence="2 5">NBRC 102219</strain>
    </source>
</reference>
<evidence type="ECO:0000313" key="4">
    <source>
        <dbReference type="Proteomes" id="UP000184123"/>
    </source>
</evidence>
<dbReference type="SUPFAM" id="SSF51658">
    <property type="entry name" value="Xylose isomerase-like"/>
    <property type="match status" value="1"/>
</dbReference>
<proteinExistence type="predicted"/>
<keyword evidence="3" id="KW-0413">Isomerase</keyword>
<protein>
    <submittedName>
        <fullName evidence="3">Sugar phosphate isomerase/epimerase</fullName>
    </submittedName>
</protein>
<gene>
    <name evidence="2" type="ORF">HCU01_23110</name>
    <name evidence="3" type="ORF">SAMN05660971_00117</name>
</gene>
<dbReference type="OrthoDB" id="7914296at2"/>
<dbReference type="InterPro" id="IPR013022">
    <property type="entry name" value="Xyl_isomerase-like_TIM-brl"/>
</dbReference>
<dbReference type="GO" id="GO:0016853">
    <property type="term" value="F:isomerase activity"/>
    <property type="evidence" value="ECO:0007669"/>
    <property type="project" value="UniProtKB-KW"/>
</dbReference>
<dbReference type="Pfam" id="PF01261">
    <property type="entry name" value="AP_endonuc_2"/>
    <property type="match status" value="1"/>
</dbReference>
<dbReference type="Proteomes" id="UP000184123">
    <property type="component" value="Unassembled WGS sequence"/>
</dbReference>
<dbReference type="EMBL" id="BJXU01000091">
    <property type="protein sequence ID" value="GEN24362.1"/>
    <property type="molecule type" value="Genomic_DNA"/>
</dbReference>
<dbReference type="AlphaFoldDB" id="A0A1M6ZHC0"/>
<dbReference type="Gene3D" id="3.20.20.150">
    <property type="entry name" value="Divalent-metal-dependent TIM barrel enzymes"/>
    <property type="match status" value="1"/>
</dbReference>
<evidence type="ECO:0000259" key="1">
    <source>
        <dbReference type="Pfam" id="PF01261"/>
    </source>
</evidence>
<dbReference type="Proteomes" id="UP000321726">
    <property type="component" value="Unassembled WGS sequence"/>
</dbReference>
<dbReference type="EMBL" id="FRCA01000001">
    <property type="protein sequence ID" value="SHL29898.1"/>
    <property type="molecule type" value="Genomic_DNA"/>
</dbReference>
<accession>A0A1M6ZHC0</accession>
<organism evidence="3 4">
    <name type="scientific">Halomonas cupida</name>
    <dbReference type="NCBI Taxonomy" id="44933"/>
    <lineage>
        <taxon>Bacteria</taxon>
        <taxon>Pseudomonadati</taxon>
        <taxon>Pseudomonadota</taxon>
        <taxon>Gammaproteobacteria</taxon>
        <taxon>Oceanospirillales</taxon>
        <taxon>Halomonadaceae</taxon>
        <taxon>Halomonas</taxon>
    </lineage>
</organism>
<dbReference type="RefSeq" id="WP_073433093.1">
    <property type="nucleotide sequence ID" value="NZ_BJXU01000091.1"/>
</dbReference>
<name>A0A1M6ZHC0_9GAMM</name>
<evidence type="ECO:0000313" key="5">
    <source>
        <dbReference type="Proteomes" id="UP000321726"/>
    </source>
</evidence>
<feature type="domain" description="Xylose isomerase-like TIM barrel" evidence="1">
    <location>
        <begin position="21"/>
        <end position="272"/>
    </location>
</feature>
<sequence length="280" mass="30721">MSLVSVSTAAYDGYGFDAIFASLAHCGVTNVEVAFIEGYVEAFTDKDLSRAYARELGAEMQRLGQQCRYFSGHIDLGLADAPQRLEARCRFAAELGASNVITNAASMASSSQFFAHTGELAAIARHHGVRILLENPGNRQANLLDCAADIPLLLEQLDGKAFGINFDAGNLMSHCPELDPLTDGLEALPRADHFHIKPCKAVTDGYDFVPLGVGDIDDGSLIRQLKRQGMPFSLELPFRLHRDLTAQPWRDEQPLALEDIEEKLKQSLAWMDEVIFQPGD</sequence>